<gene>
    <name evidence="1" type="ORF">FHK98_07545</name>
</gene>
<feature type="non-terminal residue" evidence="1">
    <location>
        <position position="1"/>
    </location>
</feature>
<sequence>DSIDGGEGSDTLQSLDLTSLDVDLVLDLRATEQISGDNKTRINNFENISSVTLGSGYDTIIATGNLLVSNGSINSGGGIDTLIADYSSASFGYLNYAGYGVTNMYTLQERKSPWGTMTPATRLNFIKKLMLL</sequence>
<accession>A0A838WS67</accession>
<evidence type="ECO:0000313" key="1">
    <source>
        <dbReference type="EMBL" id="MBA4465533.1"/>
    </source>
</evidence>
<dbReference type="EMBL" id="VDFG01000483">
    <property type="protein sequence ID" value="MBA4465533.1"/>
    <property type="molecule type" value="Genomic_DNA"/>
</dbReference>
<evidence type="ECO:0008006" key="3">
    <source>
        <dbReference type="Google" id="ProtNLM"/>
    </source>
</evidence>
<dbReference type="AlphaFoldDB" id="A0A838WS67"/>
<name>A0A838WS67_9CYAN</name>
<protein>
    <recommendedName>
        <fullName evidence="3">Hemolysin-type calcium-binding region protein</fullName>
    </recommendedName>
</protein>
<reference evidence="1 2" key="1">
    <citation type="journal article" date="2020" name="J. Appl. Phycol.">
        <title>Morphological changes and genome evolution in Raphidiopsis raciborskii CS-506 after 23 years in culture.</title>
        <authorList>
            <person name="Willis A."/>
            <person name="Bent S.J."/>
            <person name="Jameson I.D."/>
        </authorList>
    </citation>
    <scope>NUCLEOTIDE SEQUENCE [LARGE SCALE GENOMIC DNA]</scope>
    <source>
        <strain evidence="1 2">CS-506_A</strain>
    </source>
</reference>
<comment type="caution">
    <text evidence="1">The sequence shown here is derived from an EMBL/GenBank/DDBJ whole genome shotgun (WGS) entry which is preliminary data.</text>
</comment>
<dbReference type="Proteomes" id="UP000538075">
    <property type="component" value="Unassembled WGS sequence"/>
</dbReference>
<feature type="non-terminal residue" evidence="1">
    <location>
        <position position="132"/>
    </location>
</feature>
<evidence type="ECO:0000313" key="2">
    <source>
        <dbReference type="Proteomes" id="UP000538075"/>
    </source>
</evidence>
<proteinExistence type="predicted"/>
<organism evidence="1 2">
    <name type="scientific">Cylindrospermopsis raciborskii CS-506_A</name>
    <dbReference type="NCBI Taxonomy" id="2585140"/>
    <lineage>
        <taxon>Bacteria</taxon>
        <taxon>Bacillati</taxon>
        <taxon>Cyanobacteriota</taxon>
        <taxon>Cyanophyceae</taxon>
        <taxon>Nostocales</taxon>
        <taxon>Aphanizomenonaceae</taxon>
        <taxon>Cylindrospermopsis</taxon>
    </lineage>
</organism>